<dbReference type="InterPro" id="IPR036097">
    <property type="entry name" value="HisK_dim/P_sf"/>
</dbReference>
<dbReference type="InterPro" id="IPR036890">
    <property type="entry name" value="HATPase_C_sf"/>
</dbReference>
<dbReference type="Pfam" id="PF02518">
    <property type="entry name" value="HATPase_c"/>
    <property type="match status" value="1"/>
</dbReference>
<feature type="domain" description="Histidine kinase" evidence="10">
    <location>
        <begin position="125"/>
        <end position="343"/>
    </location>
</feature>
<organism evidence="12 13">
    <name type="scientific">Gluconacetobacter liquefaciens</name>
    <name type="common">Acetobacter liquefaciens</name>
    <dbReference type="NCBI Taxonomy" id="89584"/>
    <lineage>
        <taxon>Bacteria</taxon>
        <taxon>Pseudomonadati</taxon>
        <taxon>Pseudomonadota</taxon>
        <taxon>Alphaproteobacteria</taxon>
        <taxon>Acetobacterales</taxon>
        <taxon>Acetobacteraceae</taxon>
        <taxon>Gluconacetobacter</taxon>
    </lineage>
</organism>
<dbReference type="SUPFAM" id="SSF55874">
    <property type="entry name" value="ATPase domain of HSP90 chaperone/DNA topoisomerase II/histidine kinase"/>
    <property type="match status" value="1"/>
</dbReference>
<keyword evidence="5" id="KW-0547">Nucleotide-binding</keyword>
<evidence type="ECO:0000256" key="2">
    <source>
        <dbReference type="ARBA" id="ARBA00012438"/>
    </source>
</evidence>
<evidence type="ECO:0000313" key="12">
    <source>
        <dbReference type="EMBL" id="RDI36727.1"/>
    </source>
</evidence>
<dbReference type="EC" id="2.7.13.3" evidence="2"/>
<dbReference type="Pfam" id="PF00512">
    <property type="entry name" value="HisKA"/>
    <property type="match status" value="1"/>
</dbReference>
<comment type="catalytic activity">
    <reaction evidence="1">
        <text>ATP + protein L-histidine = ADP + protein N-phospho-L-histidine.</text>
        <dbReference type="EC" id="2.7.13.3"/>
    </reaction>
</comment>
<dbReference type="Gene3D" id="3.30.565.10">
    <property type="entry name" value="Histidine kinase-like ATPase, C-terminal domain"/>
    <property type="match status" value="1"/>
</dbReference>
<name>A0A370FYL2_GLULI</name>
<evidence type="ECO:0000256" key="5">
    <source>
        <dbReference type="ARBA" id="ARBA00022741"/>
    </source>
</evidence>
<keyword evidence="3" id="KW-0597">Phosphoprotein</keyword>
<dbReference type="PROSITE" id="PS50109">
    <property type="entry name" value="HIS_KIN"/>
    <property type="match status" value="1"/>
</dbReference>
<evidence type="ECO:0000313" key="11">
    <source>
        <dbReference type="EMBL" id="MBB2187186.1"/>
    </source>
</evidence>
<dbReference type="CDD" id="cd00082">
    <property type="entry name" value="HisKA"/>
    <property type="match status" value="1"/>
</dbReference>
<keyword evidence="13" id="KW-1185">Reference proteome</keyword>
<feature type="transmembrane region" description="Helical" evidence="9">
    <location>
        <begin position="75"/>
        <end position="94"/>
    </location>
</feature>
<protein>
    <recommendedName>
        <fullName evidence="2">histidine kinase</fullName>
        <ecNumber evidence="2">2.7.13.3</ecNumber>
    </recommendedName>
</protein>
<comment type="caution">
    <text evidence="12">The sequence shown here is derived from an EMBL/GenBank/DDBJ whole genome shotgun (WGS) entry which is preliminary data.</text>
</comment>
<dbReference type="InterPro" id="IPR003661">
    <property type="entry name" value="HisK_dim/P_dom"/>
</dbReference>
<keyword evidence="8" id="KW-0902">Two-component regulatory system</keyword>
<dbReference type="Proteomes" id="UP000562982">
    <property type="component" value="Unassembled WGS sequence"/>
</dbReference>
<dbReference type="OrthoDB" id="9795133at2"/>
<dbReference type="PANTHER" id="PTHR43065:SF10">
    <property type="entry name" value="PEROXIDE STRESS-ACTIVATED HISTIDINE KINASE MAK3"/>
    <property type="match status" value="1"/>
</dbReference>
<keyword evidence="9" id="KW-0812">Transmembrane</keyword>
<keyword evidence="7" id="KW-0067">ATP-binding</keyword>
<evidence type="ECO:0000256" key="6">
    <source>
        <dbReference type="ARBA" id="ARBA00022777"/>
    </source>
</evidence>
<evidence type="ECO:0000256" key="7">
    <source>
        <dbReference type="ARBA" id="ARBA00022840"/>
    </source>
</evidence>
<dbReference type="Proteomes" id="UP000254958">
    <property type="component" value="Unassembled WGS sequence"/>
</dbReference>
<evidence type="ECO:0000256" key="8">
    <source>
        <dbReference type="ARBA" id="ARBA00023012"/>
    </source>
</evidence>
<dbReference type="SUPFAM" id="SSF47384">
    <property type="entry name" value="Homodimeric domain of signal transducing histidine kinase"/>
    <property type="match status" value="1"/>
</dbReference>
<dbReference type="GO" id="GO:0005524">
    <property type="term" value="F:ATP binding"/>
    <property type="evidence" value="ECO:0007669"/>
    <property type="project" value="UniProtKB-KW"/>
</dbReference>
<keyword evidence="4" id="KW-0808">Transferase</keyword>
<dbReference type="PANTHER" id="PTHR43065">
    <property type="entry name" value="SENSOR HISTIDINE KINASE"/>
    <property type="match status" value="1"/>
</dbReference>
<proteinExistence type="predicted"/>
<accession>A0A370FYL2</accession>
<reference evidence="11 14" key="2">
    <citation type="submission" date="2020-04" db="EMBL/GenBank/DDBJ databases">
        <title>Description of novel Gluconacetobacter.</title>
        <authorList>
            <person name="Sombolestani A."/>
        </authorList>
    </citation>
    <scope>NUCLEOTIDE SEQUENCE [LARGE SCALE GENOMIC DNA]</scope>
    <source>
        <strain evidence="11 14">LMG 1382</strain>
    </source>
</reference>
<dbReference type="PRINTS" id="PR00344">
    <property type="entry name" value="BCTRLSENSOR"/>
</dbReference>
<keyword evidence="9" id="KW-1133">Transmembrane helix</keyword>
<dbReference type="InterPro" id="IPR004358">
    <property type="entry name" value="Sig_transdc_His_kin-like_C"/>
</dbReference>
<sequence length="346" mass="37966">MGRWYWLIAAIMSVFIFAITLFPSHDAFGVLYVLVVVLVADRCTPRRLHIVGGVCVMLECTSFTILHFGEPFDGQYARLALSLIATVVVTILAARNRQATDALAEQARLLAHADRIATLGHLTVSIAHEVNQPLSAIGTFAQSGGRWLRRDRPDLQEAIACFEQIRASSSRAAAIISRVRDLTRKAPLAHARLDLPSLIEDTLLLLRSELATRGIDVRRHAAPNLPAIIGDRIAIQQIVMNVMLNAIQALETMTDHRRLITLTLAEDDTKHRTIRLQIQDSGPGFQHLDPDHLFAPFITTRASGMGMGLAICRNIALSHGGTIEARNATPRGAVVTVRLPVLEITS</sequence>
<dbReference type="RefSeq" id="WP_114728089.1">
    <property type="nucleotide sequence ID" value="NZ_BJMI01000017.1"/>
</dbReference>
<evidence type="ECO:0000256" key="9">
    <source>
        <dbReference type="SAM" id="Phobius"/>
    </source>
</evidence>
<evidence type="ECO:0000256" key="4">
    <source>
        <dbReference type="ARBA" id="ARBA00022679"/>
    </source>
</evidence>
<dbReference type="Gene3D" id="1.10.287.130">
    <property type="match status" value="1"/>
</dbReference>
<keyword evidence="6" id="KW-0418">Kinase</keyword>
<evidence type="ECO:0000313" key="13">
    <source>
        <dbReference type="Proteomes" id="UP000254958"/>
    </source>
</evidence>
<dbReference type="AlphaFoldDB" id="A0A370FYL2"/>
<evidence type="ECO:0000313" key="14">
    <source>
        <dbReference type="Proteomes" id="UP000562982"/>
    </source>
</evidence>
<gene>
    <name evidence="12" type="ORF">C7453_10818</name>
    <name evidence="11" type="ORF">HLH32_12485</name>
</gene>
<dbReference type="EMBL" id="QQAW01000008">
    <property type="protein sequence ID" value="RDI36727.1"/>
    <property type="molecule type" value="Genomic_DNA"/>
</dbReference>
<dbReference type="EMBL" id="JABEQI010000007">
    <property type="protein sequence ID" value="MBB2187186.1"/>
    <property type="molecule type" value="Genomic_DNA"/>
</dbReference>
<dbReference type="GO" id="GO:0000155">
    <property type="term" value="F:phosphorelay sensor kinase activity"/>
    <property type="evidence" value="ECO:0007669"/>
    <property type="project" value="InterPro"/>
</dbReference>
<dbReference type="InterPro" id="IPR003594">
    <property type="entry name" value="HATPase_dom"/>
</dbReference>
<feature type="transmembrane region" description="Helical" evidence="9">
    <location>
        <begin position="6"/>
        <end position="38"/>
    </location>
</feature>
<keyword evidence="9" id="KW-0472">Membrane</keyword>
<reference evidence="12 13" key="1">
    <citation type="submission" date="2018-07" db="EMBL/GenBank/DDBJ databases">
        <title>Genomic Encyclopedia of Type Strains, Phase IV (KMG-IV): sequencing the most valuable type-strain genomes for metagenomic binning, comparative biology and taxonomic classification.</title>
        <authorList>
            <person name="Goeker M."/>
        </authorList>
    </citation>
    <scope>NUCLEOTIDE SEQUENCE [LARGE SCALE GENOMIC DNA]</scope>
    <source>
        <strain evidence="12 13">DSM 5603</strain>
    </source>
</reference>
<dbReference type="SMART" id="SM00388">
    <property type="entry name" value="HisKA"/>
    <property type="match status" value="1"/>
</dbReference>
<evidence type="ECO:0000256" key="1">
    <source>
        <dbReference type="ARBA" id="ARBA00000085"/>
    </source>
</evidence>
<dbReference type="InterPro" id="IPR005467">
    <property type="entry name" value="His_kinase_dom"/>
</dbReference>
<evidence type="ECO:0000259" key="10">
    <source>
        <dbReference type="PROSITE" id="PS50109"/>
    </source>
</evidence>
<feature type="transmembrane region" description="Helical" evidence="9">
    <location>
        <begin position="50"/>
        <end position="69"/>
    </location>
</feature>
<evidence type="ECO:0000256" key="3">
    <source>
        <dbReference type="ARBA" id="ARBA00022553"/>
    </source>
</evidence>
<dbReference type="SMART" id="SM00387">
    <property type="entry name" value="HATPase_c"/>
    <property type="match status" value="1"/>
</dbReference>